<dbReference type="EMBL" id="MPUH01000160">
    <property type="protein sequence ID" value="OMJ88082.1"/>
    <property type="molecule type" value="Genomic_DNA"/>
</dbReference>
<comment type="caution">
    <text evidence="2">The sequence shown here is derived from an EMBL/GenBank/DDBJ whole genome shotgun (WGS) entry which is preliminary data.</text>
</comment>
<sequence>MMKKQRKVKQIKDKEAQTVDEPDDWSRTPSSSLRNNNAQEDFAFDFEGFTSAGAPQGGISRKLPNTDRNESNFVEEFKNNAGQNHKQVLDENRMDIDS</sequence>
<reference evidence="2 3" key="1">
    <citation type="submission" date="2016-11" db="EMBL/GenBank/DDBJ databases">
        <title>The macronuclear genome of Stentor coeruleus: a giant cell with tiny introns.</title>
        <authorList>
            <person name="Slabodnick M."/>
            <person name="Ruby J.G."/>
            <person name="Reiff S.B."/>
            <person name="Swart E.C."/>
            <person name="Gosai S."/>
            <person name="Prabakaran S."/>
            <person name="Witkowska E."/>
            <person name="Larue G.E."/>
            <person name="Fisher S."/>
            <person name="Freeman R.M."/>
            <person name="Gunawardena J."/>
            <person name="Chu W."/>
            <person name="Stover N.A."/>
            <person name="Gregory B.D."/>
            <person name="Nowacki M."/>
            <person name="Derisi J."/>
            <person name="Roy S.W."/>
            <person name="Marshall W.F."/>
            <person name="Sood P."/>
        </authorList>
    </citation>
    <scope>NUCLEOTIDE SEQUENCE [LARGE SCALE GENOMIC DNA]</scope>
    <source>
        <strain evidence="2">WM001</strain>
    </source>
</reference>
<proteinExistence type="predicted"/>
<protein>
    <submittedName>
        <fullName evidence="2">Uncharacterized protein</fullName>
    </submittedName>
</protein>
<feature type="region of interest" description="Disordered" evidence="1">
    <location>
        <begin position="1"/>
        <end position="68"/>
    </location>
</feature>
<name>A0A1R2CGC8_9CILI</name>
<organism evidence="2 3">
    <name type="scientific">Stentor coeruleus</name>
    <dbReference type="NCBI Taxonomy" id="5963"/>
    <lineage>
        <taxon>Eukaryota</taxon>
        <taxon>Sar</taxon>
        <taxon>Alveolata</taxon>
        <taxon>Ciliophora</taxon>
        <taxon>Postciliodesmatophora</taxon>
        <taxon>Heterotrichea</taxon>
        <taxon>Heterotrichida</taxon>
        <taxon>Stentoridae</taxon>
        <taxon>Stentor</taxon>
    </lineage>
</organism>
<keyword evidence="3" id="KW-1185">Reference proteome</keyword>
<evidence type="ECO:0000313" key="3">
    <source>
        <dbReference type="Proteomes" id="UP000187209"/>
    </source>
</evidence>
<dbReference type="AlphaFoldDB" id="A0A1R2CGC8"/>
<accession>A0A1R2CGC8</accession>
<gene>
    <name evidence="2" type="ORF">SteCoe_10068</name>
</gene>
<dbReference type="Proteomes" id="UP000187209">
    <property type="component" value="Unassembled WGS sequence"/>
</dbReference>
<feature type="compositionally biased region" description="Polar residues" evidence="1">
    <location>
        <begin position="27"/>
        <end position="39"/>
    </location>
</feature>
<evidence type="ECO:0000256" key="1">
    <source>
        <dbReference type="SAM" id="MobiDB-lite"/>
    </source>
</evidence>
<evidence type="ECO:0000313" key="2">
    <source>
        <dbReference type="EMBL" id="OMJ88082.1"/>
    </source>
</evidence>